<evidence type="ECO:0000313" key="3">
    <source>
        <dbReference type="Proteomes" id="UP001589575"/>
    </source>
</evidence>
<name>A0ABV5FW31_9MICC</name>
<proteinExistence type="predicted"/>
<protein>
    <submittedName>
        <fullName evidence="2">Uncharacterized protein</fullName>
    </submittedName>
</protein>
<reference evidence="2 3" key="1">
    <citation type="submission" date="2024-09" db="EMBL/GenBank/DDBJ databases">
        <authorList>
            <person name="Sun Q."/>
            <person name="Mori K."/>
        </authorList>
    </citation>
    <scope>NUCLEOTIDE SEQUENCE [LARGE SCALE GENOMIC DNA]</scope>
    <source>
        <strain evidence="2 3">CCM 7609</strain>
    </source>
</reference>
<sequence length="97" mass="10678">MRAPPKNSPVTNCPSGARAASLPPEPHDAQLLFARSGRRPQVEGARTGGDRRRPRTSLREVRGRRRARVLLVIPCRSGDGSLGASAMDRRLLLQCRR</sequence>
<evidence type="ECO:0000313" key="2">
    <source>
        <dbReference type="EMBL" id="MFB9070840.1"/>
    </source>
</evidence>
<evidence type="ECO:0000256" key="1">
    <source>
        <dbReference type="SAM" id="MobiDB-lite"/>
    </source>
</evidence>
<accession>A0ABV5FW31</accession>
<dbReference type="EMBL" id="JBHMFI010000001">
    <property type="protein sequence ID" value="MFB9070840.1"/>
    <property type="molecule type" value="Genomic_DNA"/>
</dbReference>
<gene>
    <name evidence="2" type="ORF">ACFFX0_06375</name>
</gene>
<comment type="caution">
    <text evidence="2">The sequence shown here is derived from an EMBL/GenBank/DDBJ whole genome shotgun (WGS) entry which is preliminary data.</text>
</comment>
<dbReference type="Proteomes" id="UP001589575">
    <property type="component" value="Unassembled WGS sequence"/>
</dbReference>
<feature type="region of interest" description="Disordered" evidence="1">
    <location>
        <begin position="1"/>
        <end position="59"/>
    </location>
</feature>
<organism evidence="2 3">
    <name type="scientific">Citricoccus parietis</name>
    <dbReference type="NCBI Taxonomy" id="592307"/>
    <lineage>
        <taxon>Bacteria</taxon>
        <taxon>Bacillati</taxon>
        <taxon>Actinomycetota</taxon>
        <taxon>Actinomycetes</taxon>
        <taxon>Micrococcales</taxon>
        <taxon>Micrococcaceae</taxon>
        <taxon>Citricoccus</taxon>
    </lineage>
</organism>
<keyword evidence="3" id="KW-1185">Reference proteome</keyword>